<dbReference type="PANTHER" id="PTHR30572:SF18">
    <property type="entry name" value="ABC-TYPE MACROLIDE FAMILY EXPORT SYSTEM PERMEASE COMPONENT 2"/>
    <property type="match status" value="1"/>
</dbReference>
<dbReference type="Pfam" id="PF02687">
    <property type="entry name" value="FtsX"/>
    <property type="match status" value="1"/>
</dbReference>
<keyword evidence="3 6" id="KW-0812">Transmembrane</keyword>
<evidence type="ECO:0000259" key="7">
    <source>
        <dbReference type="Pfam" id="PF02687"/>
    </source>
</evidence>
<sequence>MFTYYLELAWRRCRQNVPIVLLVVLTMAIGIASCMTATTIFAALSGEPLPGISDHLYVVTMDSRTQGDANDAAYDTPQSLLNLRDAKALVDAHHADSQFAQAQSLAQVSTTDGKHSDRVIGLLGYGSLLSTLGVPFRYGRPWTEAEQTAHAPVVVIDATLAEKLFGTSDAVGRSVTMGTGTFRIIGVTAPWKPRMQFLGLTQNAGNLLGQDMQFYAPVGAALDHGVGPLNTGKCAKSAPVVNFQSTHVTHCRWIEVWVSLDAPARASAYRVFLTHYAQAQHQAGRFVQEPKPRLFGTQAWMDRLKAIPGDVGLNVVLAGGFLLLCMINVAGLLAARFLRRQGHVAIRRALGASRRHVFMQHLVEAGALGMAGGVLALPLTWLGLWVVRMQPVAYAAAAQFSPGVFAILALLSLLVGLAVGILPAWRVCRQPPALQIKLA</sequence>
<gene>
    <name evidence="9" type="ORF">HF690_04250</name>
</gene>
<evidence type="ECO:0000313" key="9">
    <source>
        <dbReference type="EMBL" id="NKZ38164.1"/>
    </source>
</evidence>
<name>A0A846ZIZ5_9GAMM</name>
<feature type="domain" description="MacB-like periplasmic core" evidence="8">
    <location>
        <begin position="21"/>
        <end position="221"/>
    </location>
</feature>
<dbReference type="InterPro" id="IPR003838">
    <property type="entry name" value="ABC3_permease_C"/>
</dbReference>
<dbReference type="InterPro" id="IPR050250">
    <property type="entry name" value="Macrolide_Exporter_MacB"/>
</dbReference>
<feature type="transmembrane region" description="Helical" evidence="6">
    <location>
        <begin position="311"/>
        <end position="338"/>
    </location>
</feature>
<dbReference type="Pfam" id="PF12704">
    <property type="entry name" value="MacB_PCD"/>
    <property type="match status" value="1"/>
</dbReference>
<feature type="transmembrane region" description="Helical" evidence="6">
    <location>
        <begin position="20"/>
        <end position="44"/>
    </location>
</feature>
<evidence type="ECO:0000256" key="1">
    <source>
        <dbReference type="ARBA" id="ARBA00004651"/>
    </source>
</evidence>
<dbReference type="InterPro" id="IPR025857">
    <property type="entry name" value="MacB_PCD"/>
</dbReference>
<dbReference type="PANTHER" id="PTHR30572">
    <property type="entry name" value="MEMBRANE COMPONENT OF TRANSPORTER-RELATED"/>
    <property type="match status" value="1"/>
</dbReference>
<evidence type="ECO:0000256" key="2">
    <source>
        <dbReference type="ARBA" id="ARBA00022475"/>
    </source>
</evidence>
<keyword evidence="2" id="KW-1003">Cell membrane</keyword>
<keyword evidence="4 6" id="KW-1133">Transmembrane helix</keyword>
<keyword evidence="5 6" id="KW-0472">Membrane</keyword>
<evidence type="ECO:0000259" key="8">
    <source>
        <dbReference type="Pfam" id="PF12704"/>
    </source>
</evidence>
<accession>A0A846ZIZ5</accession>
<feature type="transmembrane region" description="Helical" evidence="6">
    <location>
        <begin position="404"/>
        <end position="425"/>
    </location>
</feature>
<proteinExistence type="predicted"/>
<dbReference type="GO" id="GO:0005886">
    <property type="term" value="C:plasma membrane"/>
    <property type="evidence" value="ECO:0007669"/>
    <property type="project" value="UniProtKB-SubCell"/>
</dbReference>
<dbReference type="AlphaFoldDB" id="A0A846ZIZ5"/>
<evidence type="ECO:0000313" key="10">
    <source>
        <dbReference type="Proteomes" id="UP000541636"/>
    </source>
</evidence>
<evidence type="ECO:0000256" key="4">
    <source>
        <dbReference type="ARBA" id="ARBA00022989"/>
    </source>
</evidence>
<organism evidence="9 10">
    <name type="scientific">Oleiagrimonas citrea</name>
    <dbReference type="NCBI Taxonomy" id="1665687"/>
    <lineage>
        <taxon>Bacteria</taxon>
        <taxon>Pseudomonadati</taxon>
        <taxon>Pseudomonadota</taxon>
        <taxon>Gammaproteobacteria</taxon>
        <taxon>Lysobacterales</taxon>
        <taxon>Rhodanobacteraceae</taxon>
        <taxon>Oleiagrimonas</taxon>
    </lineage>
</organism>
<dbReference type="EMBL" id="JAAZQD010000002">
    <property type="protein sequence ID" value="NKZ38164.1"/>
    <property type="molecule type" value="Genomic_DNA"/>
</dbReference>
<protein>
    <submittedName>
        <fullName evidence="9">FtsX-like permease family protein</fullName>
    </submittedName>
</protein>
<dbReference type="GO" id="GO:0022857">
    <property type="term" value="F:transmembrane transporter activity"/>
    <property type="evidence" value="ECO:0007669"/>
    <property type="project" value="TreeGrafter"/>
</dbReference>
<dbReference type="Proteomes" id="UP000541636">
    <property type="component" value="Unassembled WGS sequence"/>
</dbReference>
<feature type="transmembrane region" description="Helical" evidence="6">
    <location>
        <begin position="362"/>
        <end position="384"/>
    </location>
</feature>
<comment type="subcellular location">
    <subcellularLocation>
        <location evidence="1">Cell membrane</location>
        <topology evidence="1">Multi-pass membrane protein</topology>
    </subcellularLocation>
</comment>
<evidence type="ECO:0000256" key="3">
    <source>
        <dbReference type="ARBA" id="ARBA00022692"/>
    </source>
</evidence>
<reference evidence="9 10" key="1">
    <citation type="journal article" date="2017" name="Int. J. Syst. Evol. Microbiol.">
        <title>Oleiagrimonas citrea sp. nov., a marine bacterium isolated from tidal flat sediment and emended description of the genus Oleiagrimonas Fang et al. 2015 and Oleiagrimonas soli.</title>
        <authorList>
            <person name="Yang S.H."/>
            <person name="Seo H.S."/>
            <person name="Seong C.N."/>
            <person name="Kwon K.K."/>
        </authorList>
    </citation>
    <scope>NUCLEOTIDE SEQUENCE [LARGE SCALE GENOMIC DNA]</scope>
    <source>
        <strain evidence="9 10">MEBiC09124</strain>
    </source>
</reference>
<comment type="caution">
    <text evidence="9">The sequence shown here is derived from an EMBL/GenBank/DDBJ whole genome shotgun (WGS) entry which is preliminary data.</text>
</comment>
<evidence type="ECO:0000256" key="5">
    <source>
        <dbReference type="ARBA" id="ARBA00023136"/>
    </source>
</evidence>
<evidence type="ECO:0000256" key="6">
    <source>
        <dbReference type="SAM" id="Phobius"/>
    </source>
</evidence>
<feature type="domain" description="ABC3 transporter permease C-terminal" evidence="7">
    <location>
        <begin position="316"/>
        <end position="432"/>
    </location>
</feature>
<keyword evidence="10" id="KW-1185">Reference proteome</keyword>